<evidence type="ECO:0000256" key="1">
    <source>
        <dbReference type="ARBA" id="ARBA00022737"/>
    </source>
</evidence>
<dbReference type="InterPro" id="IPR051685">
    <property type="entry name" value="Ycf3/AcsC/BcsC/TPR_MFPF"/>
</dbReference>
<dbReference type="Proteomes" id="UP000245887">
    <property type="component" value="Unassembled WGS sequence"/>
</dbReference>
<keyword evidence="2 3" id="KW-0802">TPR repeat</keyword>
<reference evidence="6 7" key="1">
    <citation type="submission" date="2018-04" db="EMBL/GenBank/DDBJ databases">
        <title>Genomic Encyclopedia of Type Strains, Phase IV (KMG-IV): sequencing the most valuable type-strain genomes for metagenomic binning, comparative biology and taxonomic classification.</title>
        <authorList>
            <person name="Goeker M."/>
        </authorList>
    </citation>
    <scope>NUCLEOTIDE SEQUENCE [LARGE SCALE GENOMIC DNA]</scope>
    <source>
        <strain evidence="6 7">DSM 28688</strain>
    </source>
</reference>
<evidence type="ECO:0000256" key="2">
    <source>
        <dbReference type="ARBA" id="ARBA00022803"/>
    </source>
</evidence>
<evidence type="ECO:0000256" key="5">
    <source>
        <dbReference type="SAM" id="MobiDB-lite"/>
    </source>
</evidence>
<evidence type="ECO:0000313" key="7">
    <source>
        <dbReference type="Proteomes" id="UP000245887"/>
    </source>
</evidence>
<evidence type="ECO:0000256" key="3">
    <source>
        <dbReference type="PROSITE-ProRule" id="PRU00339"/>
    </source>
</evidence>
<keyword evidence="4" id="KW-0175">Coiled coil</keyword>
<dbReference type="PANTHER" id="PTHR44943">
    <property type="entry name" value="CELLULOSE SYNTHASE OPERON PROTEIN C"/>
    <property type="match status" value="1"/>
</dbReference>
<feature type="region of interest" description="Disordered" evidence="5">
    <location>
        <begin position="22"/>
        <end position="58"/>
    </location>
</feature>
<accession>A0A2U1D0K7</accession>
<evidence type="ECO:0000313" key="6">
    <source>
        <dbReference type="EMBL" id="PVY78923.1"/>
    </source>
</evidence>
<dbReference type="EMBL" id="QEKQ01000001">
    <property type="protein sequence ID" value="PVY78923.1"/>
    <property type="molecule type" value="Genomic_DNA"/>
</dbReference>
<dbReference type="InterPro" id="IPR011990">
    <property type="entry name" value="TPR-like_helical_dom_sf"/>
</dbReference>
<keyword evidence="1" id="KW-0677">Repeat</keyword>
<evidence type="ECO:0000256" key="4">
    <source>
        <dbReference type="SAM" id="Coils"/>
    </source>
</evidence>
<organism evidence="6 7">
    <name type="scientific">Tamilnaduibacter salinus</name>
    <dbReference type="NCBI Taxonomy" id="1484056"/>
    <lineage>
        <taxon>Bacteria</taxon>
        <taxon>Pseudomonadati</taxon>
        <taxon>Pseudomonadota</taxon>
        <taxon>Gammaproteobacteria</taxon>
        <taxon>Pseudomonadales</taxon>
        <taxon>Marinobacteraceae</taxon>
        <taxon>Tamilnaduibacter</taxon>
    </lineage>
</organism>
<dbReference type="RefSeq" id="WP_116918170.1">
    <property type="nucleotide sequence ID" value="NZ_QEKQ01000001.1"/>
</dbReference>
<comment type="caution">
    <text evidence="6">The sequence shown here is derived from an EMBL/GenBank/DDBJ whole genome shotgun (WGS) entry which is preliminary data.</text>
</comment>
<dbReference type="InterPro" id="IPR019734">
    <property type="entry name" value="TPR_rpt"/>
</dbReference>
<feature type="repeat" description="TPR" evidence="3">
    <location>
        <begin position="508"/>
        <end position="541"/>
    </location>
</feature>
<feature type="coiled-coil region" evidence="4">
    <location>
        <begin position="379"/>
        <end position="406"/>
    </location>
</feature>
<sequence length="590" mass="66673">MQRLIAIVTIGLGLTLSGCSTLSGPAAEPEKQAPTTRPEVSQTDRTEQSEPPPEPEYADFSEETLYSLLAAEVAAQRGRYDVTLVNYVEAAKSSRDIGVIKRALDIARSLNGDNAQNQLIALWLDVAPDSAEAHRVAAIQKVRQKDFETALSHMETLLQQGKEADFDTLAALSSNLSDAEQERLLGLYRELEDRYPDNRDIRYGTALVLRAQGNHEGALKELQPLLDESGQKPFQPALILRGDLLYKMGRQQEALDHLRYQSRRFPDNRKLGTLYGRILIDDGQLQAAEDQFASLVERFPDTPGLKLSHALVALENGHNQVARRQLEQLLDDEHHVNEAHYYLGRLARSAGQTEEAIAHFDQVQGGGQFFDALSQSTYLRGQSGQLDQAMQRLAKLRQQMPDNNERLWLIEINTLLDLERYPEALGAATAALEKHPENVQIRYARAMLYDRLDRFKASERDLRSILDKNPENAVALNALGYLLTVETERLKEARRLLEKALSLDPENPAIIDSVGWVHYRLGNHQKALEYLRKAYEAFPDPEVAAHYGEALYVTGEEEQARVIWRRTLEEHPDDTMIRDTMERLGVERDL</sequence>
<dbReference type="Pfam" id="PF14559">
    <property type="entry name" value="TPR_19"/>
    <property type="match status" value="1"/>
</dbReference>
<dbReference type="Pfam" id="PF13432">
    <property type="entry name" value="TPR_16"/>
    <property type="match status" value="4"/>
</dbReference>
<gene>
    <name evidence="6" type="ORF">C8D92_101129</name>
</gene>
<dbReference type="OrthoDB" id="9766710at2"/>
<dbReference type="Gene3D" id="1.25.40.10">
    <property type="entry name" value="Tetratricopeptide repeat domain"/>
    <property type="match status" value="2"/>
</dbReference>
<dbReference type="SUPFAM" id="SSF48452">
    <property type="entry name" value="TPR-like"/>
    <property type="match status" value="2"/>
</dbReference>
<dbReference type="PROSITE" id="PS51257">
    <property type="entry name" value="PROKAR_LIPOPROTEIN"/>
    <property type="match status" value="1"/>
</dbReference>
<name>A0A2U1D0K7_9GAMM</name>
<protein>
    <submittedName>
        <fullName evidence="6">Tetratricopeptide repeat protein</fullName>
    </submittedName>
</protein>
<dbReference type="PROSITE" id="PS50005">
    <property type="entry name" value="TPR"/>
    <property type="match status" value="1"/>
</dbReference>
<dbReference type="SMART" id="SM00028">
    <property type="entry name" value="TPR"/>
    <property type="match status" value="7"/>
</dbReference>
<dbReference type="PANTHER" id="PTHR44943:SF8">
    <property type="entry name" value="TPR REPEAT-CONTAINING PROTEIN MJ0263"/>
    <property type="match status" value="1"/>
</dbReference>
<proteinExistence type="predicted"/>
<dbReference type="AlphaFoldDB" id="A0A2U1D0K7"/>